<accession>A0A6C0TXD1</accession>
<evidence type="ECO:0000313" key="1">
    <source>
        <dbReference type="EMBL" id="QIB64288.1"/>
    </source>
</evidence>
<keyword evidence="2" id="KW-1185">Reference proteome</keyword>
<dbReference type="Pfam" id="PF08907">
    <property type="entry name" value="DUF1853"/>
    <property type="match status" value="1"/>
</dbReference>
<dbReference type="AlphaFoldDB" id="A0A6C0TXD1"/>
<organism evidence="1 2">
    <name type="scientific">Kineobactrum salinum</name>
    <dbReference type="NCBI Taxonomy" id="2708301"/>
    <lineage>
        <taxon>Bacteria</taxon>
        <taxon>Pseudomonadati</taxon>
        <taxon>Pseudomonadota</taxon>
        <taxon>Gammaproteobacteria</taxon>
        <taxon>Cellvibrionales</taxon>
        <taxon>Halieaceae</taxon>
        <taxon>Kineobactrum</taxon>
    </lineage>
</organism>
<dbReference type="Proteomes" id="UP000477680">
    <property type="component" value="Chromosome"/>
</dbReference>
<dbReference type="InterPro" id="IPR015003">
    <property type="entry name" value="DUF1853"/>
</dbReference>
<dbReference type="EMBL" id="CP048711">
    <property type="protein sequence ID" value="QIB64288.1"/>
    <property type="molecule type" value="Genomic_DNA"/>
</dbReference>
<reference evidence="1 2" key="1">
    <citation type="submission" date="2020-02" db="EMBL/GenBank/DDBJ databases">
        <title>Genome sequencing for Kineobactrum sp. M2.</title>
        <authorList>
            <person name="Park S.-J."/>
        </authorList>
    </citation>
    <scope>NUCLEOTIDE SEQUENCE [LARGE SCALE GENOMIC DNA]</scope>
    <source>
        <strain evidence="1 2">M2</strain>
    </source>
</reference>
<sequence>MIDIRNIGGPYYLRHLHWLCSAPSLVENAAVFTVGKWLPVDFEQNLQAVSGNARLAASLSEAAGKKLGHYFEQLYACLLTELLGWQILARNLPVRDGGRTLGELDFLVRNPATGEAEHHEVAVKFYLGCRPAGEGEVRWYGPGSRDRLDLKSHRLLEHQARLAVLPETQALLDALGLPHPVRSRVLMPGYLFYPHDDSLPAPVGVPADHQRGTWLRATAVEDSQLEFAVVLHKPDWLGPWSQSPSPDSRQAIAAAGQIAGGASPRLFARLLQDPATGLWREQERFFLVPDAWPFADNISRRRPWPDRD</sequence>
<name>A0A6C0TXD1_9GAMM</name>
<dbReference type="RefSeq" id="WP_163493538.1">
    <property type="nucleotide sequence ID" value="NZ_CP048711.1"/>
</dbReference>
<dbReference type="KEGG" id="kim:G3T16_01595"/>
<evidence type="ECO:0000313" key="2">
    <source>
        <dbReference type="Proteomes" id="UP000477680"/>
    </source>
</evidence>
<proteinExistence type="predicted"/>
<protein>
    <submittedName>
        <fullName evidence="1">DUF1853 family protein</fullName>
    </submittedName>
</protein>
<gene>
    <name evidence="1" type="ORF">G3T16_01595</name>
</gene>